<evidence type="ECO:0000259" key="1">
    <source>
        <dbReference type="Pfam" id="PF04073"/>
    </source>
</evidence>
<organism evidence="2 3">
    <name type="scientific">Brevibacillus nitrificans</name>
    <dbReference type="NCBI Taxonomy" id="651560"/>
    <lineage>
        <taxon>Bacteria</taxon>
        <taxon>Bacillati</taxon>
        <taxon>Bacillota</taxon>
        <taxon>Bacilli</taxon>
        <taxon>Bacillales</taxon>
        <taxon>Paenibacillaceae</taxon>
        <taxon>Brevibacillus</taxon>
    </lineage>
</organism>
<name>A0A3M8D7Q1_9BACL</name>
<dbReference type="PANTHER" id="PTHR30411:SF1">
    <property type="entry name" value="CYTOPLASMIC PROTEIN"/>
    <property type="match status" value="1"/>
</dbReference>
<dbReference type="AlphaFoldDB" id="A0A3M8D7Q1"/>
<dbReference type="Proteomes" id="UP000269573">
    <property type="component" value="Unassembled WGS sequence"/>
</dbReference>
<dbReference type="EMBL" id="RHHU01000010">
    <property type="protein sequence ID" value="RNB83749.1"/>
    <property type="molecule type" value="Genomic_DNA"/>
</dbReference>
<feature type="domain" description="YbaK/aminoacyl-tRNA synthetase-associated" evidence="1">
    <location>
        <begin position="24"/>
        <end position="137"/>
    </location>
</feature>
<evidence type="ECO:0000313" key="2">
    <source>
        <dbReference type="EMBL" id="RNB83749.1"/>
    </source>
</evidence>
<proteinExistence type="predicted"/>
<accession>A0A3M8D7Q1</accession>
<dbReference type="GO" id="GO:0002161">
    <property type="term" value="F:aminoacyl-tRNA deacylase activity"/>
    <property type="evidence" value="ECO:0007669"/>
    <property type="project" value="InterPro"/>
</dbReference>
<dbReference type="SUPFAM" id="SSF55826">
    <property type="entry name" value="YbaK/ProRS associated domain"/>
    <property type="match status" value="1"/>
</dbReference>
<sequence length="148" mass="15875">MTALLTLLKSKDVSFEMITHPQTIRSAQEGADYFGIEIGQTAPHLVLETENGYVSAILSGDRGRLDFQAVAAILGCQEVKLASPKKVEEITGFRIGTVPLVGLSLPCLFDRSLFRYPVVYGGTGEAQSTLKIAPAAVEACNQVVGYLD</sequence>
<dbReference type="Gene3D" id="3.90.960.10">
    <property type="entry name" value="YbaK/aminoacyl-tRNA synthetase-associated domain"/>
    <property type="match status" value="1"/>
</dbReference>
<dbReference type="InterPro" id="IPR036754">
    <property type="entry name" value="YbaK/aa-tRNA-synt-asso_dom_sf"/>
</dbReference>
<protein>
    <recommendedName>
        <fullName evidence="1">YbaK/aminoacyl-tRNA synthetase-associated domain-containing protein</fullName>
    </recommendedName>
</protein>
<comment type="caution">
    <text evidence="2">The sequence shown here is derived from an EMBL/GenBank/DDBJ whole genome shotgun (WGS) entry which is preliminary data.</text>
</comment>
<dbReference type="RefSeq" id="WP_122924264.1">
    <property type="nucleotide sequence ID" value="NZ_RHHU01000010.1"/>
</dbReference>
<evidence type="ECO:0000313" key="3">
    <source>
        <dbReference type="Proteomes" id="UP000269573"/>
    </source>
</evidence>
<dbReference type="Pfam" id="PF04073">
    <property type="entry name" value="tRNA_edit"/>
    <property type="match status" value="1"/>
</dbReference>
<dbReference type="InterPro" id="IPR007214">
    <property type="entry name" value="YbaK/aa-tRNA-synth-assoc-dom"/>
</dbReference>
<gene>
    <name evidence="2" type="ORF">EDM59_14555</name>
</gene>
<reference evidence="2 3" key="1">
    <citation type="submission" date="2018-10" db="EMBL/GenBank/DDBJ databases">
        <title>Phylogenomics of Brevibacillus.</title>
        <authorList>
            <person name="Dunlap C."/>
        </authorList>
    </citation>
    <scope>NUCLEOTIDE SEQUENCE [LARGE SCALE GENOMIC DNA]</scope>
    <source>
        <strain evidence="2 3">JCM 15774</strain>
    </source>
</reference>
<keyword evidence="3" id="KW-1185">Reference proteome</keyword>
<dbReference type="PANTHER" id="PTHR30411">
    <property type="entry name" value="CYTOPLASMIC PROTEIN"/>
    <property type="match status" value="1"/>
</dbReference>